<organism evidence="1 2">
    <name type="scientific">Arthrobacter terrae</name>
    <dbReference type="NCBI Taxonomy" id="2935737"/>
    <lineage>
        <taxon>Bacteria</taxon>
        <taxon>Bacillati</taxon>
        <taxon>Actinomycetota</taxon>
        <taxon>Actinomycetes</taxon>
        <taxon>Micrococcales</taxon>
        <taxon>Micrococcaceae</taxon>
        <taxon>Arthrobacter</taxon>
    </lineage>
</organism>
<proteinExistence type="predicted"/>
<reference evidence="1 2" key="1">
    <citation type="submission" date="2020-11" db="EMBL/GenBank/DDBJ databases">
        <title>Arthrobacter antarcticus sp. nov., isolated from Antarctic Soil.</title>
        <authorList>
            <person name="Li J."/>
        </authorList>
    </citation>
    <scope>NUCLEOTIDE SEQUENCE [LARGE SCALE GENOMIC DNA]</scope>
    <source>
        <strain evidence="1 2">Z1-20</strain>
    </source>
</reference>
<sequence length="56" mass="6049">MSMTVSISCDGCDLTEETSTSFEAGTNEIEGVLEDGWAHSNTDDFCPDCVRKGRAE</sequence>
<dbReference type="RefSeq" id="WP_196395695.1">
    <property type="nucleotide sequence ID" value="NZ_JADNYM010000005.1"/>
</dbReference>
<accession>A0A931CI53</accession>
<protein>
    <submittedName>
        <fullName evidence="1">Uncharacterized protein</fullName>
    </submittedName>
</protein>
<comment type="caution">
    <text evidence="1">The sequence shown here is derived from an EMBL/GenBank/DDBJ whole genome shotgun (WGS) entry which is preliminary data.</text>
</comment>
<dbReference type="AlphaFoldDB" id="A0A931CI53"/>
<evidence type="ECO:0000313" key="2">
    <source>
        <dbReference type="Proteomes" id="UP000655366"/>
    </source>
</evidence>
<keyword evidence="2" id="KW-1185">Reference proteome</keyword>
<gene>
    <name evidence="1" type="ORF">IV500_04880</name>
</gene>
<dbReference type="EMBL" id="JADNYM010000005">
    <property type="protein sequence ID" value="MBG0738753.1"/>
    <property type="molecule type" value="Genomic_DNA"/>
</dbReference>
<name>A0A931CI53_9MICC</name>
<evidence type="ECO:0000313" key="1">
    <source>
        <dbReference type="EMBL" id="MBG0738753.1"/>
    </source>
</evidence>
<dbReference type="Proteomes" id="UP000655366">
    <property type="component" value="Unassembled WGS sequence"/>
</dbReference>